<keyword evidence="1" id="KW-1133">Transmembrane helix</keyword>
<feature type="domain" description="EamA" evidence="2">
    <location>
        <begin position="39"/>
        <end position="173"/>
    </location>
</feature>
<feature type="domain" description="EamA" evidence="2">
    <location>
        <begin position="189"/>
        <end position="316"/>
    </location>
</feature>
<dbReference type="GO" id="GO:0016020">
    <property type="term" value="C:membrane"/>
    <property type="evidence" value="ECO:0007669"/>
    <property type="project" value="InterPro"/>
</dbReference>
<feature type="transmembrane region" description="Helical" evidence="1">
    <location>
        <begin position="103"/>
        <end position="122"/>
    </location>
</feature>
<dbReference type="InterPro" id="IPR037185">
    <property type="entry name" value="EmrE-like"/>
</dbReference>
<dbReference type="STRING" id="1703779.AMJ83_01445"/>
<feature type="transmembrane region" description="Helical" evidence="1">
    <location>
        <begin position="186"/>
        <end position="208"/>
    </location>
</feature>
<feature type="transmembrane region" description="Helical" evidence="1">
    <location>
        <begin position="34"/>
        <end position="53"/>
    </location>
</feature>
<organism evidence="3 4">
    <name type="scientific">candidate division WOR_3 bacterium SM23_42</name>
    <dbReference type="NCBI Taxonomy" id="1703779"/>
    <lineage>
        <taxon>Bacteria</taxon>
        <taxon>Bacteria division WOR-3</taxon>
    </lineage>
</organism>
<sequence>MQVLYMHEFHGQQNIVDLLSDSIRILMFKGQQVLSRKTIGVAVTLGASVMWAIEPIMAKLSYQTTDFLNTFATRSIFALVTIGAYLLLTGLKHIKVEKKHLPKLIYVSLAATLFADLMYVYALTTVPVINAVLIGHMQPIFVIVLGFLYLKTDKITRFDYLGILFMIVAGLLVASRTMDNLMRLKIGTIGDLYVLLATTAWATTAIVARKYLKGLHAAVIAFYRFFFATVVFIIYMIFSRGLEVANVYQIMLGVIIGIGTILYYEGIRLIKAAQVSALELSTPFFATILGFVVLKEYITTIQFVGILFLVGGIYFLAKRENT</sequence>
<name>A0A0S8FYY3_UNCW3</name>
<proteinExistence type="predicted"/>
<feature type="transmembrane region" description="Helical" evidence="1">
    <location>
        <begin position="128"/>
        <end position="150"/>
    </location>
</feature>
<feature type="transmembrane region" description="Helical" evidence="1">
    <location>
        <begin position="73"/>
        <end position="91"/>
    </location>
</feature>
<dbReference type="PANTHER" id="PTHR22911:SF137">
    <property type="entry name" value="SOLUTE CARRIER FAMILY 35 MEMBER G2-RELATED"/>
    <property type="match status" value="1"/>
</dbReference>
<feature type="transmembrane region" description="Helical" evidence="1">
    <location>
        <begin position="276"/>
        <end position="294"/>
    </location>
</feature>
<evidence type="ECO:0000313" key="3">
    <source>
        <dbReference type="EMBL" id="KPK64861.1"/>
    </source>
</evidence>
<dbReference type="EMBL" id="LJUJ01000001">
    <property type="protein sequence ID" value="KPK64861.1"/>
    <property type="molecule type" value="Genomic_DNA"/>
</dbReference>
<feature type="transmembrane region" description="Helical" evidence="1">
    <location>
        <begin position="244"/>
        <end position="264"/>
    </location>
</feature>
<dbReference type="InterPro" id="IPR000620">
    <property type="entry name" value="EamA_dom"/>
</dbReference>
<dbReference type="PANTHER" id="PTHR22911">
    <property type="entry name" value="ACYL-MALONYL CONDENSING ENZYME-RELATED"/>
    <property type="match status" value="1"/>
</dbReference>
<reference evidence="3 4" key="1">
    <citation type="journal article" date="2015" name="Microbiome">
        <title>Genomic resolution of linkages in carbon, nitrogen, and sulfur cycling among widespread estuary sediment bacteria.</title>
        <authorList>
            <person name="Baker B.J."/>
            <person name="Lazar C.S."/>
            <person name="Teske A.P."/>
            <person name="Dick G.J."/>
        </authorList>
    </citation>
    <scope>NUCLEOTIDE SEQUENCE [LARGE SCALE GENOMIC DNA]</scope>
    <source>
        <strain evidence="3">SM23_42</strain>
    </source>
</reference>
<dbReference type="SUPFAM" id="SSF103481">
    <property type="entry name" value="Multidrug resistance efflux transporter EmrE"/>
    <property type="match status" value="2"/>
</dbReference>
<comment type="caution">
    <text evidence="3">The sequence shown here is derived from an EMBL/GenBank/DDBJ whole genome shotgun (WGS) entry which is preliminary data.</text>
</comment>
<feature type="transmembrane region" description="Helical" evidence="1">
    <location>
        <begin position="215"/>
        <end position="238"/>
    </location>
</feature>
<evidence type="ECO:0000256" key="1">
    <source>
        <dbReference type="SAM" id="Phobius"/>
    </source>
</evidence>
<feature type="transmembrane region" description="Helical" evidence="1">
    <location>
        <begin position="157"/>
        <end position="174"/>
    </location>
</feature>
<evidence type="ECO:0000259" key="2">
    <source>
        <dbReference type="Pfam" id="PF00892"/>
    </source>
</evidence>
<evidence type="ECO:0000313" key="4">
    <source>
        <dbReference type="Proteomes" id="UP000051373"/>
    </source>
</evidence>
<accession>A0A0S8FYY3</accession>
<dbReference type="Proteomes" id="UP000051373">
    <property type="component" value="Unassembled WGS sequence"/>
</dbReference>
<dbReference type="Pfam" id="PF00892">
    <property type="entry name" value="EamA"/>
    <property type="match status" value="2"/>
</dbReference>
<keyword evidence="1" id="KW-0472">Membrane</keyword>
<gene>
    <name evidence="3" type="ORF">AMJ83_01445</name>
</gene>
<keyword evidence="1" id="KW-0812">Transmembrane</keyword>
<feature type="transmembrane region" description="Helical" evidence="1">
    <location>
        <begin position="300"/>
        <end position="317"/>
    </location>
</feature>
<dbReference type="AlphaFoldDB" id="A0A0S8FYY3"/>
<protein>
    <recommendedName>
        <fullName evidence="2">EamA domain-containing protein</fullName>
    </recommendedName>
</protein>